<dbReference type="InterPro" id="IPR021379">
    <property type="entry name" value="DUF3012"/>
</dbReference>
<keyword evidence="1" id="KW-0812">Transmembrane</keyword>
<dbReference type="Proteomes" id="UP000652567">
    <property type="component" value="Unassembled WGS sequence"/>
</dbReference>
<keyword evidence="1" id="KW-1133">Transmembrane helix</keyword>
<dbReference type="AlphaFoldDB" id="A0A928V7L1"/>
<proteinExistence type="predicted"/>
<dbReference type="RefSeq" id="WP_193909448.1">
    <property type="nucleotide sequence ID" value="NZ_PRDL01000001.1"/>
</dbReference>
<keyword evidence="3" id="KW-1185">Reference proteome</keyword>
<reference evidence="2" key="1">
    <citation type="submission" date="2018-07" db="EMBL/GenBank/DDBJ databases">
        <title>Genome assembly of strain Ka43.</title>
        <authorList>
            <person name="Kukolya J."/>
            <person name="Nagy I."/>
            <person name="Horvath B."/>
            <person name="Toth A."/>
        </authorList>
    </citation>
    <scope>NUCLEOTIDE SEQUENCE</scope>
    <source>
        <strain evidence="2">KB43</strain>
    </source>
</reference>
<accession>A0A928V7L1</accession>
<gene>
    <name evidence="2" type="ORF">C4F51_10110</name>
</gene>
<evidence type="ECO:0000256" key="1">
    <source>
        <dbReference type="SAM" id="Phobius"/>
    </source>
</evidence>
<organism evidence="2 3">
    <name type="scientific">Cellvibrio polysaccharolyticus</name>
    <dbReference type="NCBI Taxonomy" id="2082724"/>
    <lineage>
        <taxon>Bacteria</taxon>
        <taxon>Pseudomonadati</taxon>
        <taxon>Pseudomonadota</taxon>
        <taxon>Gammaproteobacteria</taxon>
        <taxon>Cellvibrionales</taxon>
        <taxon>Cellvibrionaceae</taxon>
        <taxon>Cellvibrio</taxon>
    </lineage>
</organism>
<dbReference type="EMBL" id="PRDL01000001">
    <property type="protein sequence ID" value="MBE8717544.1"/>
    <property type="molecule type" value="Genomic_DNA"/>
</dbReference>
<feature type="transmembrane region" description="Helical" evidence="1">
    <location>
        <begin position="12"/>
        <end position="32"/>
    </location>
</feature>
<dbReference type="Pfam" id="PF11216">
    <property type="entry name" value="DUF3012"/>
    <property type="match status" value="1"/>
</dbReference>
<protein>
    <submittedName>
        <fullName evidence="2">DUF3012 domain-containing protein</fullName>
    </submittedName>
</protein>
<sequence length="132" mass="14294">MRGILNFFQQNPVLSIILAISLLLLNIGIWLLRNPAPLPVDLPASDVSQRAMEIPALPDVGAEGQNVDSLQSTVIAFTATSMAEASKLSPRELDKAIAEAEKGSEVWCDLMLVKADNAWTEEETTLFAKACI</sequence>
<keyword evidence="1" id="KW-0472">Membrane</keyword>
<comment type="caution">
    <text evidence="2">The sequence shown here is derived from an EMBL/GenBank/DDBJ whole genome shotgun (WGS) entry which is preliminary data.</text>
</comment>
<evidence type="ECO:0000313" key="2">
    <source>
        <dbReference type="EMBL" id="MBE8717544.1"/>
    </source>
</evidence>
<name>A0A928V7L1_9GAMM</name>
<evidence type="ECO:0000313" key="3">
    <source>
        <dbReference type="Proteomes" id="UP000652567"/>
    </source>
</evidence>